<dbReference type="EMBL" id="CP013244">
    <property type="protein sequence ID" value="ANP47668.1"/>
    <property type="molecule type" value="Genomic_DNA"/>
</dbReference>
<dbReference type="InterPro" id="IPR001353">
    <property type="entry name" value="Proteasome_sua/b"/>
</dbReference>
<dbReference type="STRING" id="1759059.ATE48_18055"/>
<organism evidence="1 2">
    <name type="scientific">Candidatus Viadribacter manganicus</name>
    <dbReference type="NCBI Taxonomy" id="1759059"/>
    <lineage>
        <taxon>Bacteria</taxon>
        <taxon>Pseudomonadati</taxon>
        <taxon>Pseudomonadota</taxon>
        <taxon>Alphaproteobacteria</taxon>
        <taxon>Hyphomonadales</taxon>
        <taxon>Hyphomonadaceae</taxon>
        <taxon>Candidatus Viadribacter</taxon>
    </lineage>
</organism>
<dbReference type="Proteomes" id="UP000092498">
    <property type="component" value="Chromosome"/>
</dbReference>
<accession>A0A1B1AM63</accession>
<name>A0A1B1AM63_9PROT</name>
<dbReference type="Gene3D" id="3.60.20.10">
    <property type="entry name" value="Glutamine Phosphoribosylpyrophosphate, subunit 1, domain 1"/>
    <property type="match status" value="1"/>
</dbReference>
<gene>
    <name evidence="1" type="ORF">ATE48_18055</name>
</gene>
<dbReference type="GO" id="GO:0005839">
    <property type="term" value="C:proteasome core complex"/>
    <property type="evidence" value="ECO:0007669"/>
    <property type="project" value="InterPro"/>
</dbReference>
<dbReference type="GO" id="GO:0051603">
    <property type="term" value="P:proteolysis involved in protein catabolic process"/>
    <property type="evidence" value="ECO:0007669"/>
    <property type="project" value="InterPro"/>
</dbReference>
<protein>
    <submittedName>
        <fullName evidence="1">Peptidase</fullName>
    </submittedName>
</protein>
<dbReference type="AlphaFoldDB" id="A0A1B1AM63"/>
<dbReference type="OrthoDB" id="9786336at2"/>
<dbReference type="InterPro" id="IPR016545">
    <property type="entry name" value="UCP009120_prtse"/>
</dbReference>
<dbReference type="RefSeq" id="WP_066774019.1">
    <property type="nucleotide sequence ID" value="NZ_CP013244.1"/>
</dbReference>
<dbReference type="InterPro" id="IPR029055">
    <property type="entry name" value="Ntn_hydrolases_N"/>
</dbReference>
<proteinExistence type="predicted"/>
<dbReference type="InParanoid" id="A0A1B1AM63"/>
<keyword evidence="2" id="KW-1185">Reference proteome</keyword>
<evidence type="ECO:0000313" key="1">
    <source>
        <dbReference type="EMBL" id="ANP47668.1"/>
    </source>
</evidence>
<dbReference type="PIRSF" id="PIRSF009120">
    <property type="entry name" value="UCP009120_prtse"/>
    <property type="match status" value="1"/>
</dbReference>
<dbReference type="Pfam" id="PF00227">
    <property type="entry name" value="Proteasome"/>
    <property type="match status" value="1"/>
</dbReference>
<dbReference type="KEGG" id="cbot:ATE48_18055"/>
<reference evidence="1 2" key="1">
    <citation type="submission" date="2015-11" db="EMBL/GenBank/DDBJ databases">
        <title>Whole-Genome Sequence of Candidatus Oderbacter manganicum from the National Park Lower Oder Valley, Germany.</title>
        <authorList>
            <person name="Braun B."/>
            <person name="Liere K."/>
            <person name="Szewzyk U."/>
        </authorList>
    </citation>
    <scope>NUCLEOTIDE SEQUENCE [LARGE SCALE GENOMIC DNA]</scope>
    <source>
        <strain evidence="1 2">OTSz_A_272</strain>
    </source>
</reference>
<dbReference type="SUPFAM" id="SSF56235">
    <property type="entry name" value="N-terminal nucleophile aminohydrolases (Ntn hydrolases)"/>
    <property type="match status" value="1"/>
</dbReference>
<evidence type="ECO:0000313" key="2">
    <source>
        <dbReference type="Proteomes" id="UP000092498"/>
    </source>
</evidence>
<sequence length="245" mass="27110">MTYCVGFCLQDGLVLLSDTRTNAGPDNIANFGKLHVVAPGDRVIAMMTSGNLAVTQAVTARVLEGAGIGADEPFETLMTVKSMYDAAQLVGDAVRKVFSSIASGQTAQSFFFDASIILAGQIEGRRMRMFHIYSAGNFIESMPETPFFQIGETKYGKPILDRVARYDTPLDDAVKLALISMDSTLRSNFSVGLPADLLVYKRDTQRVAVHERISEDDSYFRTIRENWSEALRKAYRDLPAPPWFD</sequence>